<evidence type="ECO:0000313" key="3">
    <source>
        <dbReference type="EMBL" id="RKR72990.1"/>
    </source>
</evidence>
<feature type="domain" description="Transcription regulator PadR N-terminal" evidence="2">
    <location>
        <begin position="107"/>
        <end position="175"/>
    </location>
</feature>
<organism evidence="3 4">
    <name type="scientific">Frondihabitans australicus</name>
    <dbReference type="NCBI Taxonomy" id="386892"/>
    <lineage>
        <taxon>Bacteria</taxon>
        <taxon>Bacillati</taxon>
        <taxon>Actinomycetota</taxon>
        <taxon>Actinomycetes</taxon>
        <taxon>Micrococcales</taxon>
        <taxon>Microbacteriaceae</taxon>
        <taxon>Frondihabitans</taxon>
    </lineage>
</organism>
<feature type="compositionally biased region" description="Basic and acidic residues" evidence="1">
    <location>
        <begin position="19"/>
        <end position="30"/>
    </location>
</feature>
<dbReference type="EMBL" id="RBKS01000001">
    <property type="protein sequence ID" value="RKR72990.1"/>
    <property type="molecule type" value="Genomic_DNA"/>
</dbReference>
<dbReference type="InterPro" id="IPR036388">
    <property type="entry name" value="WH-like_DNA-bd_sf"/>
</dbReference>
<dbReference type="OrthoDB" id="1683430at2"/>
<name>A0A495IBD9_9MICO</name>
<evidence type="ECO:0000313" key="4">
    <source>
        <dbReference type="Proteomes" id="UP000280008"/>
    </source>
</evidence>
<evidence type="ECO:0000256" key="1">
    <source>
        <dbReference type="SAM" id="MobiDB-lite"/>
    </source>
</evidence>
<accession>A0A495IBD9</accession>
<comment type="caution">
    <text evidence="3">The sequence shown here is derived from an EMBL/GenBank/DDBJ whole genome shotgun (WGS) entry which is preliminary data.</text>
</comment>
<dbReference type="PANTHER" id="PTHR43252">
    <property type="entry name" value="TRANSCRIPTIONAL REGULATOR YQJI"/>
    <property type="match status" value="1"/>
</dbReference>
<evidence type="ECO:0000259" key="2">
    <source>
        <dbReference type="Pfam" id="PF03551"/>
    </source>
</evidence>
<dbReference type="RefSeq" id="WP_121367909.1">
    <property type="nucleotide sequence ID" value="NZ_RBKS01000001.1"/>
</dbReference>
<dbReference type="AlphaFoldDB" id="A0A495IBD9"/>
<gene>
    <name evidence="3" type="ORF">C8E83_0072</name>
</gene>
<dbReference type="SUPFAM" id="SSF46785">
    <property type="entry name" value="Winged helix' DNA-binding domain"/>
    <property type="match status" value="1"/>
</dbReference>
<dbReference type="InterPro" id="IPR036390">
    <property type="entry name" value="WH_DNA-bd_sf"/>
</dbReference>
<reference evidence="3 4" key="1">
    <citation type="submission" date="2018-10" db="EMBL/GenBank/DDBJ databases">
        <title>Sequencing the genomes of 1000 actinobacteria strains.</title>
        <authorList>
            <person name="Klenk H.-P."/>
        </authorList>
    </citation>
    <scope>NUCLEOTIDE SEQUENCE [LARGE SCALE GENOMIC DNA]</scope>
    <source>
        <strain evidence="3 4">DSM 17894</strain>
    </source>
</reference>
<feature type="region of interest" description="Disordered" evidence="1">
    <location>
        <begin position="1"/>
        <end position="31"/>
    </location>
</feature>
<proteinExistence type="predicted"/>
<dbReference type="Proteomes" id="UP000280008">
    <property type="component" value="Unassembled WGS sequence"/>
</dbReference>
<dbReference type="Gene3D" id="1.10.10.10">
    <property type="entry name" value="Winged helix-like DNA-binding domain superfamily/Winged helix DNA-binding domain"/>
    <property type="match status" value="1"/>
</dbReference>
<sequence length="241" mass="25525">MGTRQNFSFPDNPRFGGHPGERAHHDHRPDFSGAERFAAGAERFGRGAERFGRAMGRGRGPGFGGGFGPGAAGFGGFGGPGFGGFGPGFGPRGGRGRARKGDVRLAILSLLNEAPANGYGLMKAIAERTDGSWKPSPGSVYPTLAQLVDEDLIVESGEGRQSTFDLTEAGRAYVAEHSDEIATAWGDATVEPGRHDEFIVSAMKLAGVLKQFHFDATAEQRSEATAKIDELRRALYTILAD</sequence>
<protein>
    <submittedName>
        <fullName evidence="3">PadR family transcriptional regulator</fullName>
    </submittedName>
</protein>
<dbReference type="Pfam" id="PF03551">
    <property type="entry name" value="PadR"/>
    <property type="match status" value="1"/>
</dbReference>
<keyword evidence="4" id="KW-1185">Reference proteome</keyword>
<dbReference type="PANTHER" id="PTHR43252:SF2">
    <property type="entry name" value="TRANSCRIPTION REGULATOR, PADR-LIKE FAMILY"/>
    <property type="match status" value="1"/>
</dbReference>
<dbReference type="InterPro" id="IPR005149">
    <property type="entry name" value="Tscrpt_reg_PadR_N"/>
</dbReference>